<dbReference type="EMBL" id="CAKKNE010000002">
    <property type="protein sequence ID" value="CAH0369585.1"/>
    <property type="molecule type" value="Genomic_DNA"/>
</dbReference>
<keyword evidence="4" id="KW-1185">Reference proteome</keyword>
<dbReference type="OrthoDB" id="408954at2759"/>
<keyword evidence="2" id="KW-0732">Signal</keyword>
<gene>
    <name evidence="3" type="ORF">PECAL_2P27120</name>
</gene>
<evidence type="ECO:0000256" key="1">
    <source>
        <dbReference type="SAM" id="Phobius"/>
    </source>
</evidence>
<protein>
    <recommendedName>
        <fullName evidence="5">Fatty acid hydroxylase domain-containing protein</fullName>
    </recommendedName>
</protein>
<evidence type="ECO:0000256" key="2">
    <source>
        <dbReference type="SAM" id="SignalP"/>
    </source>
</evidence>
<dbReference type="AlphaFoldDB" id="A0A8J2WI87"/>
<accession>A0A8J2WI87</accession>
<name>A0A8J2WI87_9STRA</name>
<feature type="signal peptide" evidence="2">
    <location>
        <begin position="1"/>
        <end position="17"/>
    </location>
</feature>
<reference evidence="3" key="1">
    <citation type="submission" date="2021-11" db="EMBL/GenBank/DDBJ databases">
        <authorList>
            <consortium name="Genoscope - CEA"/>
            <person name="William W."/>
        </authorList>
    </citation>
    <scope>NUCLEOTIDE SEQUENCE</scope>
</reference>
<evidence type="ECO:0000313" key="4">
    <source>
        <dbReference type="Proteomes" id="UP000789595"/>
    </source>
</evidence>
<feature type="chain" id="PRO_5035251928" description="Fatty acid hydroxylase domain-containing protein" evidence="2">
    <location>
        <begin position="18"/>
        <end position="397"/>
    </location>
</feature>
<evidence type="ECO:0008006" key="5">
    <source>
        <dbReference type="Google" id="ProtNLM"/>
    </source>
</evidence>
<dbReference type="Proteomes" id="UP000789595">
    <property type="component" value="Unassembled WGS sequence"/>
</dbReference>
<sequence length="397" mass="44526">MAFRILALALAARSACALKPPRGLKLKLPTTPRRVATLEPPPAVDTEPRIDLREASPLTVDAAWLTTTRQLGTTDATPTMRQLDESNETPTHWRRAARVQRSMMRFAPLALVGALLTIPKTLDAGVSTLWSKLYGSWWAHAPMFEAWTATLGFVGAIAFWSSIHVLFFRDRRRASEFRFDKQPPVAPFEWLGQLGGKRLWGAYLPLVAYVGSIKLFHCVVTKAPLPIAPPTALRVLLEVTCGVYLYDALFAPIHASMHRRGSPAWWRRLHRTHHEARPTQRRGKALVPLETVQHSYADGALQVACNVLVQRAPSIIWVGSGFALAPKHPLSRVLHNLVVTYLLAEAHSGYDLPWMTHRAWPRVFGGAKAHDAHHVQGDRHFHQFFHSSRPWARAPAY</sequence>
<keyword evidence="1" id="KW-0812">Transmembrane</keyword>
<feature type="transmembrane region" description="Helical" evidence="1">
    <location>
        <begin position="146"/>
        <end position="168"/>
    </location>
</feature>
<evidence type="ECO:0000313" key="3">
    <source>
        <dbReference type="EMBL" id="CAH0369585.1"/>
    </source>
</evidence>
<keyword evidence="1" id="KW-0472">Membrane</keyword>
<proteinExistence type="predicted"/>
<organism evidence="3 4">
    <name type="scientific">Pelagomonas calceolata</name>
    <dbReference type="NCBI Taxonomy" id="35677"/>
    <lineage>
        <taxon>Eukaryota</taxon>
        <taxon>Sar</taxon>
        <taxon>Stramenopiles</taxon>
        <taxon>Ochrophyta</taxon>
        <taxon>Pelagophyceae</taxon>
        <taxon>Pelagomonadales</taxon>
        <taxon>Pelagomonadaceae</taxon>
        <taxon>Pelagomonas</taxon>
    </lineage>
</organism>
<comment type="caution">
    <text evidence="3">The sequence shown here is derived from an EMBL/GenBank/DDBJ whole genome shotgun (WGS) entry which is preliminary data.</text>
</comment>
<keyword evidence="1" id="KW-1133">Transmembrane helix</keyword>